<organism evidence="3 4">
    <name type="scientific">Populus alba x Populus x berolinensis</name>
    <dbReference type="NCBI Taxonomy" id="444605"/>
    <lineage>
        <taxon>Eukaryota</taxon>
        <taxon>Viridiplantae</taxon>
        <taxon>Streptophyta</taxon>
        <taxon>Embryophyta</taxon>
        <taxon>Tracheophyta</taxon>
        <taxon>Spermatophyta</taxon>
        <taxon>Magnoliopsida</taxon>
        <taxon>eudicotyledons</taxon>
        <taxon>Gunneridae</taxon>
        <taxon>Pentapetalae</taxon>
        <taxon>rosids</taxon>
        <taxon>fabids</taxon>
        <taxon>Malpighiales</taxon>
        <taxon>Salicaceae</taxon>
        <taxon>Saliceae</taxon>
        <taxon>Populus</taxon>
    </lineage>
</organism>
<dbReference type="PANTHER" id="PTHR45763">
    <property type="entry name" value="HYDROLASE, ALPHA/BETA FOLD FAMILY PROTEIN, EXPRESSED-RELATED"/>
    <property type="match status" value="1"/>
</dbReference>
<dbReference type="InterPro" id="IPR000073">
    <property type="entry name" value="AB_hydrolase_1"/>
</dbReference>
<feature type="domain" description="AB hydrolase-1" evidence="2">
    <location>
        <begin position="153"/>
        <end position="412"/>
    </location>
</feature>
<feature type="region of interest" description="Disordered" evidence="1">
    <location>
        <begin position="45"/>
        <end position="66"/>
    </location>
</feature>
<gene>
    <name evidence="3" type="ORF">NC653_026432</name>
</gene>
<dbReference type="SUPFAM" id="SSF53474">
    <property type="entry name" value="alpha/beta-Hydrolases"/>
    <property type="match status" value="1"/>
</dbReference>
<evidence type="ECO:0000256" key="1">
    <source>
        <dbReference type="SAM" id="MobiDB-lite"/>
    </source>
</evidence>
<dbReference type="Gene3D" id="3.40.50.1820">
    <property type="entry name" value="alpha/beta hydrolase"/>
    <property type="match status" value="1"/>
</dbReference>
<accession>A0AAD6MEX2</accession>
<evidence type="ECO:0000259" key="2">
    <source>
        <dbReference type="Pfam" id="PF12697"/>
    </source>
</evidence>
<evidence type="ECO:0000313" key="3">
    <source>
        <dbReference type="EMBL" id="KAJ6983610.1"/>
    </source>
</evidence>
<protein>
    <recommendedName>
        <fullName evidence="2">AB hydrolase-1 domain-containing protein</fullName>
    </recommendedName>
</protein>
<sequence length="431" mass="48401">MALYPVLFLVSNNIATRLDYDPSSILKVAVVLFLGLVAWAYQATQPPPQKTSGSPGGPPITASRIKPRDGSLSLAHTVTGEAVNFSGMFKEVTVILFLGLAVWAYQATQPPPPKICGTLDGPPITAPRMKLRDGRHLSYKEHGVSKETAKAKIILVHGFASTKHDMMSMTEPVLDVVEELRLYFVSFDRPGYGESDPDPRRTPKSLALDIEELADHLGLGYKFYVVGFSMGGQVVWGCLKYIPHRLSGATLIAPVVNYWWPGFPANLSAEAYYRQIRQDHWALYVAHHTPWLTYWWNTQKWFPASAAISMKTDILSRQDLEILPMMAEKRSNRPQATLQGVFESLHRDLMIGFGKWEFDPMDLENPFPNNEGSVHLWQGDEDIMVPSSLQRYIAQRLPWIDYHEVPGAGHLFTAIPQNFGQILKVPFLGRD</sequence>
<name>A0AAD6MEX2_9ROSI</name>
<dbReference type="FunFam" id="3.40.50.1820:FF:000270">
    <property type="entry name" value="Alpha/beta-Hydrolases superfamily protein"/>
    <property type="match status" value="1"/>
</dbReference>
<dbReference type="AlphaFoldDB" id="A0AAD6MEX2"/>
<dbReference type="EMBL" id="JAQIZT010000010">
    <property type="protein sequence ID" value="KAJ6983610.1"/>
    <property type="molecule type" value="Genomic_DNA"/>
</dbReference>
<dbReference type="InterPro" id="IPR029058">
    <property type="entry name" value="AB_hydrolase_fold"/>
</dbReference>
<proteinExistence type="predicted"/>
<dbReference type="Proteomes" id="UP001164929">
    <property type="component" value="Chromosome 10"/>
</dbReference>
<comment type="caution">
    <text evidence="3">The sequence shown here is derived from an EMBL/GenBank/DDBJ whole genome shotgun (WGS) entry which is preliminary data.</text>
</comment>
<dbReference type="PANTHER" id="PTHR45763:SF61">
    <property type="entry name" value="AB HYDROLASE-1 DOMAIN-CONTAINING PROTEIN"/>
    <property type="match status" value="1"/>
</dbReference>
<dbReference type="Pfam" id="PF12697">
    <property type="entry name" value="Abhydrolase_6"/>
    <property type="match status" value="1"/>
</dbReference>
<keyword evidence="4" id="KW-1185">Reference proteome</keyword>
<evidence type="ECO:0000313" key="4">
    <source>
        <dbReference type="Proteomes" id="UP001164929"/>
    </source>
</evidence>
<reference evidence="3" key="1">
    <citation type="journal article" date="2023" name="Mol. Ecol. Resour.">
        <title>Chromosome-level genome assembly of a triploid poplar Populus alba 'Berolinensis'.</title>
        <authorList>
            <person name="Chen S."/>
            <person name="Yu Y."/>
            <person name="Wang X."/>
            <person name="Wang S."/>
            <person name="Zhang T."/>
            <person name="Zhou Y."/>
            <person name="He R."/>
            <person name="Meng N."/>
            <person name="Wang Y."/>
            <person name="Liu W."/>
            <person name="Liu Z."/>
            <person name="Liu J."/>
            <person name="Guo Q."/>
            <person name="Huang H."/>
            <person name="Sederoff R.R."/>
            <person name="Wang G."/>
            <person name="Qu G."/>
            <person name="Chen S."/>
        </authorList>
    </citation>
    <scope>NUCLEOTIDE SEQUENCE</scope>
    <source>
        <strain evidence="3">SC-2020</strain>
    </source>
</reference>